<proteinExistence type="inferred from homology"/>
<comment type="subcellular location">
    <subcellularLocation>
        <location evidence="1">Endomembrane system</location>
        <topology evidence="1">Multi-pass membrane protein</topology>
    </subcellularLocation>
</comment>
<keyword evidence="3 7" id="KW-0812">Transmembrane</keyword>
<dbReference type="AlphaFoldDB" id="A0A6A6PAZ7"/>
<dbReference type="PANTHER" id="PTHR28144">
    <property type="entry name" value="ER MEMBRANE PROTEIN COMPLEX SUBUNIT 5"/>
    <property type="match status" value="1"/>
</dbReference>
<evidence type="ECO:0000256" key="3">
    <source>
        <dbReference type="ARBA" id="ARBA00022692"/>
    </source>
</evidence>
<keyword evidence="4 7" id="KW-1133">Transmembrane helix</keyword>
<dbReference type="EMBL" id="MU001672">
    <property type="protein sequence ID" value="KAF2460907.1"/>
    <property type="molecule type" value="Genomic_DNA"/>
</dbReference>
<dbReference type="InterPro" id="IPR018937">
    <property type="entry name" value="MMgT"/>
</dbReference>
<evidence type="ECO:0000256" key="5">
    <source>
        <dbReference type="ARBA" id="ARBA00023136"/>
    </source>
</evidence>
<organism evidence="9 10">
    <name type="scientific">Lineolata rhizophorae</name>
    <dbReference type="NCBI Taxonomy" id="578093"/>
    <lineage>
        <taxon>Eukaryota</taxon>
        <taxon>Fungi</taxon>
        <taxon>Dikarya</taxon>
        <taxon>Ascomycota</taxon>
        <taxon>Pezizomycotina</taxon>
        <taxon>Dothideomycetes</taxon>
        <taxon>Dothideomycetes incertae sedis</taxon>
        <taxon>Lineolatales</taxon>
        <taxon>Lineolataceae</taxon>
        <taxon>Lineolata</taxon>
    </lineage>
</organism>
<evidence type="ECO:0000313" key="10">
    <source>
        <dbReference type="Proteomes" id="UP000799766"/>
    </source>
</evidence>
<dbReference type="GO" id="GO:0034975">
    <property type="term" value="P:protein folding in endoplasmic reticulum"/>
    <property type="evidence" value="ECO:0007669"/>
    <property type="project" value="TreeGrafter"/>
</dbReference>
<dbReference type="PANTHER" id="PTHR28144:SF1">
    <property type="entry name" value="ER MEMBRANE PROTEIN COMPLEX SUBUNIT 5"/>
    <property type="match status" value="1"/>
</dbReference>
<keyword evidence="10" id="KW-1185">Reference proteome</keyword>
<accession>A0A6A6PAZ7</accession>
<name>A0A6A6PAZ7_9PEZI</name>
<dbReference type="InterPro" id="IPR053279">
    <property type="entry name" value="EMC_subunit"/>
</dbReference>
<keyword evidence="8" id="KW-0732">Signal</keyword>
<evidence type="ECO:0000256" key="8">
    <source>
        <dbReference type="SAM" id="SignalP"/>
    </source>
</evidence>
<protein>
    <submittedName>
        <fullName evidence="9">Magnesium transporter</fullName>
    </submittedName>
</protein>
<feature type="transmembrane region" description="Helical" evidence="7">
    <location>
        <begin position="52"/>
        <end position="70"/>
    </location>
</feature>
<reference evidence="9" key="1">
    <citation type="journal article" date="2020" name="Stud. Mycol.">
        <title>101 Dothideomycetes genomes: a test case for predicting lifestyles and emergence of pathogens.</title>
        <authorList>
            <person name="Haridas S."/>
            <person name="Albert R."/>
            <person name="Binder M."/>
            <person name="Bloem J."/>
            <person name="Labutti K."/>
            <person name="Salamov A."/>
            <person name="Andreopoulos B."/>
            <person name="Baker S."/>
            <person name="Barry K."/>
            <person name="Bills G."/>
            <person name="Bluhm B."/>
            <person name="Cannon C."/>
            <person name="Castanera R."/>
            <person name="Culley D."/>
            <person name="Daum C."/>
            <person name="Ezra D."/>
            <person name="Gonzalez J."/>
            <person name="Henrissat B."/>
            <person name="Kuo A."/>
            <person name="Liang C."/>
            <person name="Lipzen A."/>
            <person name="Lutzoni F."/>
            <person name="Magnuson J."/>
            <person name="Mondo S."/>
            <person name="Nolan M."/>
            <person name="Ohm R."/>
            <person name="Pangilinan J."/>
            <person name="Park H.-J."/>
            <person name="Ramirez L."/>
            <person name="Alfaro M."/>
            <person name="Sun H."/>
            <person name="Tritt A."/>
            <person name="Yoshinaga Y."/>
            <person name="Zwiers L.-H."/>
            <person name="Turgeon B."/>
            <person name="Goodwin S."/>
            <person name="Spatafora J."/>
            <person name="Crous P."/>
            <person name="Grigoriev I."/>
        </authorList>
    </citation>
    <scope>NUCLEOTIDE SEQUENCE</scope>
    <source>
        <strain evidence="9">ATCC 16933</strain>
    </source>
</reference>
<evidence type="ECO:0000256" key="7">
    <source>
        <dbReference type="SAM" id="Phobius"/>
    </source>
</evidence>
<dbReference type="Pfam" id="PF10270">
    <property type="entry name" value="MMgT"/>
    <property type="match status" value="1"/>
</dbReference>
<dbReference type="Proteomes" id="UP000799766">
    <property type="component" value="Unassembled WGS sequence"/>
</dbReference>
<evidence type="ECO:0000256" key="6">
    <source>
        <dbReference type="SAM" id="MobiDB-lite"/>
    </source>
</evidence>
<evidence type="ECO:0000256" key="2">
    <source>
        <dbReference type="ARBA" id="ARBA00006109"/>
    </source>
</evidence>
<evidence type="ECO:0000256" key="4">
    <source>
        <dbReference type="ARBA" id="ARBA00022989"/>
    </source>
</evidence>
<evidence type="ECO:0000313" key="9">
    <source>
        <dbReference type="EMBL" id="KAF2460907.1"/>
    </source>
</evidence>
<feature type="chain" id="PRO_5025618582" evidence="8">
    <location>
        <begin position="23"/>
        <end position="144"/>
    </location>
</feature>
<sequence length="144" mass="15784">MNPIAGLLNFIGFLLLTHAVYSAHEHSALFANLPPTAAPTGSPAVTSLPTDIVLETLASVVVLCVGIVLASPPLKPIQWRVWAGRIEREERMTPEQKARLGNRRVGGPGTSGNPFRVLEERMGFWDVRSKRKEFADWVREGGKS</sequence>
<dbReference type="GO" id="GO:0072546">
    <property type="term" value="C:EMC complex"/>
    <property type="evidence" value="ECO:0007669"/>
    <property type="project" value="TreeGrafter"/>
</dbReference>
<evidence type="ECO:0000256" key="1">
    <source>
        <dbReference type="ARBA" id="ARBA00004127"/>
    </source>
</evidence>
<feature type="region of interest" description="Disordered" evidence="6">
    <location>
        <begin position="93"/>
        <end position="112"/>
    </location>
</feature>
<feature type="signal peptide" evidence="8">
    <location>
        <begin position="1"/>
        <end position="22"/>
    </location>
</feature>
<keyword evidence="5 7" id="KW-0472">Membrane</keyword>
<comment type="similarity">
    <text evidence="2">Belongs to the membrane magnesium transporter (TC 1.A.67) family.</text>
</comment>
<gene>
    <name evidence="9" type="ORF">BDY21DRAFT_333786</name>
</gene>
<dbReference type="OrthoDB" id="44756at2759"/>